<organism evidence="3 4">
    <name type="scientific">Cutibacterium granulosum</name>
    <dbReference type="NCBI Taxonomy" id="33011"/>
    <lineage>
        <taxon>Bacteria</taxon>
        <taxon>Bacillati</taxon>
        <taxon>Actinomycetota</taxon>
        <taxon>Actinomycetes</taxon>
        <taxon>Propionibacteriales</taxon>
        <taxon>Propionibacteriaceae</taxon>
        <taxon>Cutibacterium</taxon>
    </lineage>
</organism>
<sequence>MQVTSSASTVPASALASSSSVGASASVTTSATPTPTLTPTPTPTPHKPDATKADLESMEIPSDCTVSADARLSNGEFHDKKNHIDVRLVGKPASVDIDGDRIKEQVSFLNCYTGGNAPLPDFLVVVGRGGRLIASKGLESLNTAAVHGFNGKTVTADGHDIRFTADITGVPMSGIAKVKGSQLIFDMDPGSWKSANFTMQGYGPAKVGSRIKNMPGARYDDSCGIVRVPGRPRNLDIVPDDSGTVIKHVGTRDPRFHTRSGAHVGMSEKQLRKIYGSALKPVIVGAQSPEDGLAISSGGHSMAFWLDYEDRHVTTIYVSDGPAGPVSFCDVGYEEDES</sequence>
<feature type="compositionally biased region" description="Pro residues" evidence="1">
    <location>
        <begin position="36"/>
        <end position="45"/>
    </location>
</feature>
<proteinExistence type="predicted"/>
<accession>A0A239X085</accession>
<reference evidence="3 4" key="1">
    <citation type="submission" date="2017-06" db="EMBL/GenBank/DDBJ databases">
        <authorList>
            <consortium name="Pathogen Informatics"/>
        </authorList>
    </citation>
    <scope>NUCLEOTIDE SEQUENCE [LARGE SCALE GENOMIC DNA]</scope>
    <source>
        <strain evidence="3 4">NCTC11865</strain>
    </source>
</reference>
<protein>
    <submittedName>
        <fullName evidence="3">Uncharacterized protein</fullName>
    </submittedName>
</protein>
<feature type="compositionally biased region" description="Basic and acidic residues" evidence="1">
    <location>
        <begin position="46"/>
        <end position="55"/>
    </location>
</feature>
<evidence type="ECO:0000256" key="1">
    <source>
        <dbReference type="SAM" id="MobiDB-lite"/>
    </source>
</evidence>
<keyword evidence="2" id="KW-0732">Signal</keyword>
<dbReference type="Proteomes" id="UP000215332">
    <property type="component" value="Chromosome 1"/>
</dbReference>
<feature type="compositionally biased region" description="Low complexity" evidence="1">
    <location>
        <begin position="1"/>
        <end position="35"/>
    </location>
</feature>
<feature type="signal peptide" evidence="2">
    <location>
        <begin position="1"/>
        <end position="23"/>
    </location>
</feature>
<dbReference type="KEGG" id="cgrn:4412665_01749"/>
<feature type="chain" id="PRO_5039103302" evidence="2">
    <location>
        <begin position="24"/>
        <end position="338"/>
    </location>
</feature>
<dbReference type="EMBL" id="LT906441">
    <property type="protein sequence ID" value="SNV39354.1"/>
    <property type="molecule type" value="Genomic_DNA"/>
</dbReference>
<evidence type="ECO:0000256" key="2">
    <source>
        <dbReference type="SAM" id="SignalP"/>
    </source>
</evidence>
<evidence type="ECO:0000313" key="3">
    <source>
        <dbReference type="EMBL" id="SNV39354.1"/>
    </source>
</evidence>
<gene>
    <name evidence="3" type="ORF">SAMEA4412665_01749</name>
</gene>
<name>A0A239X085_9ACTN</name>
<dbReference type="AlphaFoldDB" id="A0A239X085"/>
<evidence type="ECO:0000313" key="4">
    <source>
        <dbReference type="Proteomes" id="UP000215332"/>
    </source>
</evidence>
<feature type="region of interest" description="Disordered" evidence="1">
    <location>
        <begin position="1"/>
        <end position="59"/>
    </location>
</feature>